<dbReference type="PANTHER" id="PTHR43420:SF44">
    <property type="entry name" value="ACETYLTRANSFERASE YPEA"/>
    <property type="match status" value="1"/>
</dbReference>
<dbReference type="InterPro" id="IPR050680">
    <property type="entry name" value="YpeA/RimI_acetyltransf"/>
</dbReference>
<comment type="caution">
    <text evidence="4">The sequence shown here is derived from an EMBL/GenBank/DDBJ whole genome shotgun (WGS) entry which is preliminary data.</text>
</comment>
<dbReference type="SUPFAM" id="SSF55729">
    <property type="entry name" value="Acyl-CoA N-acyltransferases (Nat)"/>
    <property type="match status" value="1"/>
</dbReference>
<proteinExistence type="predicted"/>
<gene>
    <name evidence="4" type="ORF">Vafri_5158</name>
</gene>
<dbReference type="Pfam" id="PF00583">
    <property type="entry name" value="Acetyltransf_1"/>
    <property type="match status" value="1"/>
</dbReference>
<dbReference type="Proteomes" id="UP000747399">
    <property type="component" value="Unassembled WGS sequence"/>
</dbReference>
<organism evidence="4 5">
    <name type="scientific">Volvox africanus</name>
    <dbReference type="NCBI Taxonomy" id="51714"/>
    <lineage>
        <taxon>Eukaryota</taxon>
        <taxon>Viridiplantae</taxon>
        <taxon>Chlorophyta</taxon>
        <taxon>core chlorophytes</taxon>
        <taxon>Chlorophyceae</taxon>
        <taxon>CS clade</taxon>
        <taxon>Chlamydomonadales</taxon>
        <taxon>Volvocaceae</taxon>
        <taxon>Volvox</taxon>
    </lineage>
</organism>
<keyword evidence="5" id="KW-1185">Reference proteome</keyword>
<dbReference type="PROSITE" id="PS51186">
    <property type="entry name" value="GNAT"/>
    <property type="match status" value="1"/>
</dbReference>
<dbReference type="AlphaFoldDB" id="A0A8J4AWW2"/>
<sequence length="265" mass="28553">MQPVPRTARQVGARASTRRTCSRVGPIWFSSANWCFRPQADSRMAIYLLQHNRNHNQQSWSWTPIESLLPAAMASEPKAEEVEPAIIVTPQETVRQAAAIGNYSRPRPPAAEDLAAAAAAPRHLDPAEAGAEELSELAAAAAFQQPRAAEADRFSRVDVVGPVVALAAGCEVVGEVSLTNLAVVASMRGTGLGRRILVELLTRLGGERCPVFLEVRKDNTVAQALYDKLGFTTVGLRKRYNPDGSDSLVMTRQPGRLPAVASKPP</sequence>
<evidence type="ECO:0000313" key="5">
    <source>
        <dbReference type="Proteomes" id="UP000747399"/>
    </source>
</evidence>
<reference evidence="4" key="1">
    <citation type="journal article" date="2021" name="Proc. Natl. Acad. Sci. U.S.A.">
        <title>Three genomes in the algal genus Volvox reveal the fate of a haploid sex-determining region after a transition to homothallism.</title>
        <authorList>
            <person name="Yamamoto K."/>
            <person name="Hamaji T."/>
            <person name="Kawai-Toyooka H."/>
            <person name="Matsuzaki R."/>
            <person name="Takahashi F."/>
            <person name="Nishimura Y."/>
            <person name="Kawachi M."/>
            <person name="Noguchi H."/>
            <person name="Minakuchi Y."/>
            <person name="Umen J.G."/>
            <person name="Toyoda A."/>
            <person name="Nozaki H."/>
        </authorList>
    </citation>
    <scope>NUCLEOTIDE SEQUENCE</scope>
    <source>
        <strain evidence="4">NIES-3780</strain>
    </source>
</reference>
<dbReference type="Gene3D" id="3.40.630.30">
    <property type="match status" value="1"/>
</dbReference>
<evidence type="ECO:0000313" key="4">
    <source>
        <dbReference type="EMBL" id="GIL48706.1"/>
    </source>
</evidence>
<feature type="domain" description="N-acetyltransferase" evidence="3">
    <location>
        <begin position="114"/>
        <end position="255"/>
    </location>
</feature>
<evidence type="ECO:0000256" key="2">
    <source>
        <dbReference type="ARBA" id="ARBA00023315"/>
    </source>
</evidence>
<dbReference type="InterPro" id="IPR016181">
    <property type="entry name" value="Acyl_CoA_acyltransferase"/>
</dbReference>
<keyword evidence="1" id="KW-0808">Transferase</keyword>
<dbReference type="GO" id="GO:0016747">
    <property type="term" value="F:acyltransferase activity, transferring groups other than amino-acyl groups"/>
    <property type="evidence" value="ECO:0007669"/>
    <property type="project" value="InterPro"/>
</dbReference>
<dbReference type="EMBL" id="BNCO01000006">
    <property type="protein sequence ID" value="GIL48706.1"/>
    <property type="molecule type" value="Genomic_DNA"/>
</dbReference>
<dbReference type="PANTHER" id="PTHR43420">
    <property type="entry name" value="ACETYLTRANSFERASE"/>
    <property type="match status" value="1"/>
</dbReference>
<evidence type="ECO:0000256" key="1">
    <source>
        <dbReference type="ARBA" id="ARBA00022679"/>
    </source>
</evidence>
<dbReference type="InterPro" id="IPR000182">
    <property type="entry name" value="GNAT_dom"/>
</dbReference>
<name>A0A8J4AWW2_9CHLO</name>
<protein>
    <recommendedName>
        <fullName evidence="3">N-acetyltransferase domain-containing protein</fullName>
    </recommendedName>
</protein>
<evidence type="ECO:0000259" key="3">
    <source>
        <dbReference type="PROSITE" id="PS51186"/>
    </source>
</evidence>
<accession>A0A8J4AWW2</accession>
<keyword evidence="2" id="KW-0012">Acyltransferase</keyword>